<dbReference type="HOGENOM" id="CLU_020273_3_2_2"/>
<proteinExistence type="inferred from homology"/>
<evidence type="ECO:0000256" key="6">
    <source>
        <dbReference type="RuleBase" id="RU003843"/>
    </source>
</evidence>
<comment type="cofactor">
    <cofactor evidence="6">
        <name>Mg(2+)</name>
        <dbReference type="ChEBI" id="CHEBI:18420"/>
    </cofactor>
    <cofactor evidence="6">
        <name>Mn(2+)</name>
        <dbReference type="ChEBI" id="CHEBI:29035"/>
    </cofactor>
    <text evidence="6">Binds 2 divalent metal cations per subunit. Magnesium or manganese.</text>
</comment>
<dbReference type="InterPro" id="IPR017945">
    <property type="entry name" value="DHBP_synth_RibB-like_a/b_dom"/>
</dbReference>
<name>U1N9D6_9EURY</name>
<evidence type="ECO:0000313" key="8">
    <source>
        <dbReference type="Proteomes" id="UP000030649"/>
    </source>
</evidence>
<sequence length="245" mass="25619">MNTNADINPGAAGMDTTTDVHVESSDSVAAAITAFRNGDPVLVHDFTDREGETDIIYPAHAVDADAIAHLRNDAGGLICTAVSDAVATTLELPFLEDVFEHPAAADHELGYDSRSSFSLPVNHRETFTGITDDDRATTIQRLGTVAAAAAAGEYTAEDFAAEFRTPGHVNILRGAPGLLTDRRGHTELGLALADAADCAPAVVVCEMLDDTTGNATAPADAETYAAENNIVFIHGAALVEELSED</sequence>
<dbReference type="Gene3D" id="3.90.870.10">
    <property type="entry name" value="DHBP synthase"/>
    <property type="match status" value="1"/>
</dbReference>
<comment type="catalytic activity">
    <reaction evidence="6">
        <text>D-ribulose 5-phosphate = (2S)-2-hydroxy-3-oxobutyl phosphate + formate + H(+)</text>
        <dbReference type="Rhea" id="RHEA:18457"/>
        <dbReference type="ChEBI" id="CHEBI:15378"/>
        <dbReference type="ChEBI" id="CHEBI:15740"/>
        <dbReference type="ChEBI" id="CHEBI:58121"/>
        <dbReference type="ChEBI" id="CHEBI:58830"/>
        <dbReference type="EC" id="4.1.99.12"/>
    </reaction>
</comment>
<comment type="function">
    <text evidence="6">Catalyzes the conversion of D-ribulose 5-phosphate to formate and 3,4-dihydroxy-2-butanone 4-phosphate.</text>
</comment>
<dbReference type="Proteomes" id="UP000030649">
    <property type="component" value="Unassembled WGS sequence"/>
</dbReference>
<dbReference type="InterPro" id="IPR000422">
    <property type="entry name" value="DHBP_synthase_RibB"/>
</dbReference>
<keyword evidence="3 6" id="KW-0460">Magnesium</keyword>
<dbReference type="UniPathway" id="UPA00275">
    <property type="reaction ID" value="UER00399"/>
</dbReference>
<evidence type="ECO:0000313" key="7">
    <source>
        <dbReference type="EMBL" id="ERG93168.1"/>
    </source>
</evidence>
<evidence type="ECO:0000256" key="5">
    <source>
        <dbReference type="ARBA" id="ARBA00023239"/>
    </source>
</evidence>
<evidence type="ECO:0000256" key="3">
    <source>
        <dbReference type="ARBA" id="ARBA00022842"/>
    </source>
</evidence>
<evidence type="ECO:0000256" key="1">
    <source>
        <dbReference type="ARBA" id="ARBA00022619"/>
    </source>
</evidence>
<dbReference type="SUPFAM" id="SSF55821">
    <property type="entry name" value="YrdC/RibB"/>
    <property type="match status" value="1"/>
</dbReference>
<dbReference type="STRING" id="1238424.J07HQW1_03226"/>
<comment type="similarity">
    <text evidence="6">Belongs to the DHBP synthase family.</text>
</comment>
<evidence type="ECO:0000256" key="2">
    <source>
        <dbReference type="ARBA" id="ARBA00022723"/>
    </source>
</evidence>
<comment type="subunit">
    <text evidence="6">Homodimer.</text>
</comment>
<dbReference type="PANTHER" id="PTHR21327:SF46">
    <property type="entry name" value="3,4-DIHYDROXY-2-BUTANONE 4-PHOSPHATE SYNTHASE"/>
    <property type="match status" value="1"/>
</dbReference>
<keyword evidence="4 6" id="KW-0464">Manganese</keyword>
<protein>
    <recommendedName>
        <fullName evidence="6">3,4-dihydroxy-2-butanone 4-phosphate synthase</fullName>
        <shortName evidence="6">DHBP synthase</shortName>
        <ecNumber evidence="6">4.1.99.12</ecNumber>
    </recommendedName>
</protein>
<gene>
    <name evidence="7" type="ORF">J07HQW1_03226</name>
</gene>
<reference evidence="7 8" key="1">
    <citation type="journal article" date="2013" name="PLoS ONE">
        <title>Assembly-driven community genomics of a hypersaline microbial ecosystem.</title>
        <authorList>
            <person name="Podell S."/>
            <person name="Ugalde J.A."/>
            <person name="Narasingarao P."/>
            <person name="Banfield J.F."/>
            <person name="Heidelberg K.B."/>
            <person name="Allen E.E."/>
        </authorList>
    </citation>
    <scope>NUCLEOTIDE SEQUENCE [LARGE SCALE GENOMIC DNA]</scope>
    <source>
        <strain evidence="8">J07HQW1</strain>
    </source>
</reference>
<dbReference type="PANTHER" id="PTHR21327">
    <property type="entry name" value="GTP CYCLOHYDROLASE II-RELATED"/>
    <property type="match status" value="1"/>
</dbReference>
<dbReference type="EMBL" id="KE356560">
    <property type="protein sequence ID" value="ERG93168.1"/>
    <property type="molecule type" value="Genomic_DNA"/>
</dbReference>
<dbReference type="GO" id="GO:0046872">
    <property type="term" value="F:metal ion binding"/>
    <property type="evidence" value="ECO:0007669"/>
    <property type="project" value="UniProtKB-KW"/>
</dbReference>
<dbReference type="NCBIfam" id="TIGR00506">
    <property type="entry name" value="ribB"/>
    <property type="match status" value="1"/>
</dbReference>
<organism evidence="7 8">
    <name type="scientific">Haloquadratum walsbyi J07HQW1</name>
    <dbReference type="NCBI Taxonomy" id="1238424"/>
    <lineage>
        <taxon>Archaea</taxon>
        <taxon>Methanobacteriati</taxon>
        <taxon>Methanobacteriota</taxon>
        <taxon>Stenosarchaea group</taxon>
        <taxon>Halobacteria</taxon>
        <taxon>Halobacteriales</taxon>
        <taxon>Haloferacaceae</taxon>
        <taxon>Haloquadratum</taxon>
    </lineage>
</organism>
<accession>U1N9D6</accession>
<comment type="pathway">
    <text evidence="6">Cofactor biosynthesis; riboflavin biosynthesis; 2-hydroxy-3-oxobutyl phosphate from D-ribulose 5-phosphate: step 1/1.</text>
</comment>
<evidence type="ECO:0000256" key="4">
    <source>
        <dbReference type="ARBA" id="ARBA00023211"/>
    </source>
</evidence>
<dbReference type="AlphaFoldDB" id="U1N9D6"/>
<dbReference type="GO" id="GO:0008686">
    <property type="term" value="F:3,4-dihydroxy-2-butanone-4-phosphate synthase activity"/>
    <property type="evidence" value="ECO:0007669"/>
    <property type="project" value="UniProtKB-EC"/>
</dbReference>
<keyword evidence="1 6" id="KW-0686">Riboflavin biosynthesis</keyword>
<keyword evidence="5 6" id="KW-0456">Lyase</keyword>
<dbReference type="Pfam" id="PF00926">
    <property type="entry name" value="DHBP_synthase"/>
    <property type="match status" value="1"/>
</dbReference>
<dbReference type="GO" id="GO:0005829">
    <property type="term" value="C:cytosol"/>
    <property type="evidence" value="ECO:0007669"/>
    <property type="project" value="TreeGrafter"/>
</dbReference>
<dbReference type="GO" id="GO:0009231">
    <property type="term" value="P:riboflavin biosynthetic process"/>
    <property type="evidence" value="ECO:0007669"/>
    <property type="project" value="UniProtKB-UniPathway"/>
</dbReference>
<keyword evidence="2 6" id="KW-0479">Metal-binding</keyword>
<dbReference type="EC" id="4.1.99.12" evidence="6"/>